<evidence type="ECO:0000256" key="4">
    <source>
        <dbReference type="PROSITE-ProRule" id="PRU00723"/>
    </source>
</evidence>
<comment type="caution">
    <text evidence="6">The sequence shown here is derived from an EMBL/GenBank/DDBJ whole genome shotgun (WGS) entry which is preliminary data.</text>
</comment>
<sequence>MDKQKSLIDCYYFLNNTCAKGDKCPFRHCHQARSTRVVCSFWKKAVCFRNNCKFRHPKIVTKLSMIQCRYETKPGGCRRSDCAYRHRKNRANLQNIEPTPSLNS</sequence>
<organism evidence="6 7">
    <name type="scientific">Nephila pilipes</name>
    <name type="common">Giant wood spider</name>
    <name type="synonym">Nephila maculata</name>
    <dbReference type="NCBI Taxonomy" id="299642"/>
    <lineage>
        <taxon>Eukaryota</taxon>
        <taxon>Metazoa</taxon>
        <taxon>Ecdysozoa</taxon>
        <taxon>Arthropoda</taxon>
        <taxon>Chelicerata</taxon>
        <taxon>Arachnida</taxon>
        <taxon>Araneae</taxon>
        <taxon>Araneomorphae</taxon>
        <taxon>Entelegynae</taxon>
        <taxon>Araneoidea</taxon>
        <taxon>Nephilidae</taxon>
        <taxon>Nephila</taxon>
    </lineage>
</organism>
<evidence type="ECO:0000256" key="2">
    <source>
        <dbReference type="ARBA" id="ARBA00022771"/>
    </source>
</evidence>
<proteinExistence type="predicted"/>
<feature type="domain" description="C3H1-type" evidence="5">
    <location>
        <begin position="33"/>
        <end position="59"/>
    </location>
</feature>
<dbReference type="AlphaFoldDB" id="A0A8X6UEW2"/>
<feature type="non-terminal residue" evidence="6">
    <location>
        <position position="1"/>
    </location>
</feature>
<dbReference type="Pfam" id="PF15663">
    <property type="entry name" value="zf-CCCH_3"/>
    <property type="match status" value="1"/>
</dbReference>
<protein>
    <submittedName>
        <fullName evidence="6">Zinc finger CCCH domain-containing protein 11A-like isoform X3</fullName>
    </submittedName>
</protein>
<evidence type="ECO:0000256" key="3">
    <source>
        <dbReference type="ARBA" id="ARBA00022833"/>
    </source>
</evidence>
<dbReference type="GO" id="GO:0008270">
    <property type="term" value="F:zinc ion binding"/>
    <property type="evidence" value="ECO:0007669"/>
    <property type="project" value="UniProtKB-KW"/>
</dbReference>
<feature type="zinc finger region" description="C3H1-type" evidence="4">
    <location>
        <begin position="33"/>
        <end position="59"/>
    </location>
</feature>
<feature type="domain" description="C3H1-type" evidence="5">
    <location>
        <begin position="4"/>
        <end position="31"/>
    </location>
</feature>
<evidence type="ECO:0000313" key="7">
    <source>
        <dbReference type="Proteomes" id="UP000887013"/>
    </source>
</evidence>
<evidence type="ECO:0000313" key="6">
    <source>
        <dbReference type="EMBL" id="GFU07243.1"/>
    </source>
</evidence>
<keyword evidence="7" id="KW-1185">Reference proteome</keyword>
<dbReference type="PROSITE" id="PS50103">
    <property type="entry name" value="ZF_C3H1"/>
    <property type="match status" value="2"/>
</dbReference>
<dbReference type="SMART" id="SM00356">
    <property type="entry name" value="ZnF_C3H1"/>
    <property type="match status" value="3"/>
</dbReference>
<keyword evidence="1 4" id="KW-0479">Metal-binding</keyword>
<feature type="zinc finger region" description="C3H1-type" evidence="4">
    <location>
        <begin position="4"/>
        <end position="31"/>
    </location>
</feature>
<dbReference type="EMBL" id="BMAW01124298">
    <property type="protein sequence ID" value="GFU07243.1"/>
    <property type="molecule type" value="Genomic_DNA"/>
</dbReference>
<dbReference type="InterPro" id="IPR000571">
    <property type="entry name" value="Znf_CCCH"/>
</dbReference>
<evidence type="ECO:0000256" key="1">
    <source>
        <dbReference type="ARBA" id="ARBA00022723"/>
    </source>
</evidence>
<keyword evidence="3 4" id="KW-0862">Zinc</keyword>
<dbReference type="PANTHER" id="PTHR15725:SF14">
    <property type="entry name" value="ZINC FINGER CCCH DOMAIN-CONTAINING PROTEIN 11A"/>
    <property type="match status" value="1"/>
</dbReference>
<dbReference type="SUPFAM" id="SSF90229">
    <property type="entry name" value="CCCH zinc finger"/>
    <property type="match status" value="1"/>
</dbReference>
<dbReference type="OrthoDB" id="5395350at2759"/>
<dbReference type="PANTHER" id="PTHR15725">
    <property type="entry name" value="ZN-FINGER, C-X8-C-X5-C-X3-H TYPE-CONTAINING"/>
    <property type="match status" value="1"/>
</dbReference>
<evidence type="ECO:0000259" key="5">
    <source>
        <dbReference type="PROSITE" id="PS50103"/>
    </source>
</evidence>
<reference evidence="6" key="1">
    <citation type="submission" date="2020-08" db="EMBL/GenBank/DDBJ databases">
        <title>Multicomponent nature underlies the extraordinary mechanical properties of spider dragline silk.</title>
        <authorList>
            <person name="Kono N."/>
            <person name="Nakamura H."/>
            <person name="Mori M."/>
            <person name="Yoshida Y."/>
            <person name="Ohtoshi R."/>
            <person name="Malay A.D."/>
            <person name="Moran D.A.P."/>
            <person name="Tomita M."/>
            <person name="Numata K."/>
            <person name="Arakawa K."/>
        </authorList>
    </citation>
    <scope>NUCLEOTIDE SEQUENCE</scope>
</reference>
<dbReference type="Proteomes" id="UP000887013">
    <property type="component" value="Unassembled WGS sequence"/>
</dbReference>
<accession>A0A8X6UEW2</accession>
<keyword evidence="2 4" id="KW-0863">Zinc-finger</keyword>
<name>A0A8X6UEW2_NEPPI</name>
<dbReference type="Gene3D" id="4.10.1000.10">
    <property type="entry name" value="Zinc finger, CCCH-type"/>
    <property type="match status" value="1"/>
</dbReference>
<dbReference type="InterPro" id="IPR041686">
    <property type="entry name" value="Znf-CCCH_3"/>
</dbReference>
<gene>
    <name evidence="6" type="primary">LOC106583515</name>
    <name evidence="6" type="ORF">NPIL_538221</name>
</gene>
<dbReference type="InterPro" id="IPR036855">
    <property type="entry name" value="Znf_CCCH_sf"/>
</dbReference>